<feature type="transmembrane region" description="Helical" evidence="1">
    <location>
        <begin position="83"/>
        <end position="106"/>
    </location>
</feature>
<keyword evidence="1" id="KW-0472">Membrane</keyword>
<keyword evidence="1" id="KW-0812">Transmembrane</keyword>
<dbReference type="AlphaFoldDB" id="W0JWS5"/>
<dbReference type="Proteomes" id="UP000019024">
    <property type="component" value="Plasmid unnamed"/>
</dbReference>
<evidence type="ECO:0000256" key="1">
    <source>
        <dbReference type="SAM" id="Phobius"/>
    </source>
</evidence>
<feature type="transmembrane region" description="Helical" evidence="1">
    <location>
        <begin position="20"/>
        <end position="53"/>
    </location>
</feature>
<keyword evidence="1" id="KW-1133">Transmembrane helix</keyword>
<dbReference type="HOGENOM" id="CLU_1237910_0_0_2"/>
<dbReference type="Pfam" id="PF04854">
    <property type="entry name" value="DUF624"/>
    <property type="match status" value="1"/>
</dbReference>
<sequence length="215" mass="22820">MTRTTDIDPMYASLERTARFVWANLVSIVWISIGWFLAALPIVTLGAATVGAYRAVLSLREDDREGIDRTAVRETVRRQFVHATLLGLVPLVLFAIAANYALAYLVSETVTAGLLALCCGYAGLYATLVSMPTLLGLAEGKPMTAALRDGIVWTARHAVGAVALGVVTVALLVLTSLLTVAVALLFAGIAFALHVEFISSVDEGETRVATGVTDR</sequence>
<keyword evidence="3" id="KW-1185">Reference proteome</keyword>
<evidence type="ECO:0000313" key="2">
    <source>
        <dbReference type="EMBL" id="AHG01685.1"/>
    </source>
</evidence>
<feature type="transmembrane region" description="Helical" evidence="1">
    <location>
        <begin position="158"/>
        <end position="191"/>
    </location>
</feature>
<dbReference type="GeneID" id="25147073"/>
<feature type="transmembrane region" description="Helical" evidence="1">
    <location>
        <begin position="112"/>
        <end position="137"/>
    </location>
</feature>
<gene>
    <name evidence="2" type="ORF">HALLA_04600</name>
</gene>
<dbReference type="InterPro" id="IPR006938">
    <property type="entry name" value="DUF624"/>
</dbReference>
<dbReference type="eggNOG" id="arCOG10799">
    <property type="taxonomic scope" value="Archaea"/>
</dbReference>
<reference evidence="2 3" key="1">
    <citation type="submission" date="2014-01" db="EMBL/GenBank/DDBJ databases">
        <authorList>
            <consortium name="DOE Joint Genome Institute"/>
            <person name="Anderson I."/>
            <person name="Huntemann M."/>
            <person name="Han J."/>
            <person name="Chen A."/>
            <person name="Kyrpides N."/>
            <person name="Mavromatis K."/>
            <person name="Markowitz V."/>
            <person name="Palaniappan K."/>
            <person name="Ivanova N."/>
            <person name="Schaumberg A."/>
            <person name="Pati A."/>
            <person name="Liolios K."/>
            <person name="Nordberg H.P."/>
            <person name="Cantor M.N."/>
            <person name="Hua S.X."/>
            <person name="Woyke T."/>
        </authorList>
    </citation>
    <scope>NUCLEOTIDE SEQUENCE [LARGE SCALE GENOMIC DNA]</scope>
    <source>
        <strain evidence="2 3">XH-48</strain>
        <plasmid evidence="3">1</plasmid>
    </source>
</reference>
<dbReference type="EMBL" id="CP007056">
    <property type="protein sequence ID" value="AHG01685.1"/>
    <property type="molecule type" value="Genomic_DNA"/>
</dbReference>
<dbReference type="PATRIC" id="fig|797299.3.peg.3421"/>
<dbReference type="KEGG" id="hlr:HALLA_04600"/>
<name>W0JWS5_9EURY</name>
<evidence type="ECO:0000313" key="3">
    <source>
        <dbReference type="Proteomes" id="UP000019024"/>
    </source>
</evidence>
<keyword evidence="2" id="KW-0614">Plasmid</keyword>
<dbReference type="RefSeq" id="WP_157231416.1">
    <property type="nucleotide sequence ID" value="NZ_CP007056.1"/>
</dbReference>
<organism evidence="2 3">
    <name type="scientific">Halostagnicola larsenii XH-48</name>
    <dbReference type="NCBI Taxonomy" id="797299"/>
    <lineage>
        <taxon>Archaea</taxon>
        <taxon>Methanobacteriati</taxon>
        <taxon>Methanobacteriota</taxon>
        <taxon>Stenosarchaea group</taxon>
        <taxon>Halobacteria</taxon>
        <taxon>Halobacteriales</taxon>
        <taxon>Natrialbaceae</taxon>
        <taxon>Halostagnicola</taxon>
    </lineage>
</organism>
<accession>W0JWS5</accession>
<protein>
    <recommendedName>
        <fullName evidence="4">DUF624 domain-containing protein</fullName>
    </recommendedName>
</protein>
<geneLocation type="plasmid" evidence="2">
    <name>unnamed</name>
</geneLocation>
<proteinExistence type="predicted"/>
<evidence type="ECO:0008006" key="4">
    <source>
        <dbReference type="Google" id="ProtNLM"/>
    </source>
</evidence>